<evidence type="ECO:0000313" key="1">
    <source>
        <dbReference type="EMBL" id="CEG07612.1"/>
    </source>
</evidence>
<proteinExistence type="predicted"/>
<dbReference type="AlphaFoldDB" id="A0A090MMV2"/>
<dbReference type="EMBL" id="CCAZ020000001">
    <property type="protein sequence ID" value="CEG07612.1"/>
    <property type="molecule type" value="Genomic_DNA"/>
</dbReference>
<protein>
    <submittedName>
        <fullName evidence="1">Uncharacterized protein</fullName>
    </submittedName>
</protein>
<comment type="caution">
    <text evidence="1">The sequence shown here is derived from an EMBL/GenBank/DDBJ whole genome shotgun (WGS) entry which is preliminary data.</text>
</comment>
<organism evidence="1 2">
    <name type="scientific">Afipia felis</name>
    <name type="common">Cat scratch disease bacillus</name>
    <dbReference type="NCBI Taxonomy" id="1035"/>
    <lineage>
        <taxon>Bacteria</taxon>
        <taxon>Pseudomonadati</taxon>
        <taxon>Pseudomonadota</taxon>
        <taxon>Alphaproteobacteria</taxon>
        <taxon>Hyphomicrobiales</taxon>
        <taxon>Nitrobacteraceae</taxon>
        <taxon>Afipia</taxon>
    </lineage>
</organism>
<accession>A0A090MMV2</accession>
<reference evidence="1 2" key="1">
    <citation type="journal article" date="2014" name="Genome Announc.">
        <title>Genome Sequence of Afipia felis Strain 76713, Isolated in Hospital Water Using an Amoeba Co-Culture Procedure.</title>
        <authorList>
            <person name="Benamar S."/>
            <person name="La Scola B."/>
            <person name="Croce O."/>
        </authorList>
    </citation>
    <scope>NUCLEOTIDE SEQUENCE [LARGE SCALE GENOMIC DNA]</scope>
    <source>
        <strain evidence="1 2">76713</strain>
    </source>
</reference>
<name>A0A090MMV2_AFIFE</name>
<evidence type="ECO:0000313" key="2">
    <source>
        <dbReference type="Proteomes" id="UP000035762"/>
    </source>
</evidence>
<dbReference type="Proteomes" id="UP000035762">
    <property type="component" value="Unassembled WGS sequence"/>
</dbReference>
<keyword evidence="2" id="KW-1185">Reference proteome</keyword>
<gene>
    <name evidence="1" type="ORF">BN961_01010</name>
</gene>
<sequence length="60" mass="6405">MTKTMKTTTKTTSKAADFAPMIEIRGSLAPFELVKKQGAGGKHQGGPVFLQCGAERLTTH</sequence>
<dbReference type="STRING" id="1035.BN961_01010"/>